<dbReference type="InterPro" id="IPR011992">
    <property type="entry name" value="EF-hand-dom_pair"/>
</dbReference>
<reference evidence="6" key="1">
    <citation type="submission" date="2025-08" db="UniProtKB">
        <authorList>
            <consortium name="RefSeq"/>
        </authorList>
    </citation>
    <scope>IDENTIFICATION</scope>
</reference>
<proteinExistence type="predicted"/>
<evidence type="ECO:0000256" key="1">
    <source>
        <dbReference type="ARBA" id="ARBA00022723"/>
    </source>
</evidence>
<organism evidence="5 6">
    <name type="scientific">Priapulus caudatus</name>
    <name type="common">Priapulid worm</name>
    <dbReference type="NCBI Taxonomy" id="37621"/>
    <lineage>
        <taxon>Eukaryota</taxon>
        <taxon>Metazoa</taxon>
        <taxon>Ecdysozoa</taxon>
        <taxon>Scalidophora</taxon>
        <taxon>Priapulida</taxon>
        <taxon>Priapulimorpha</taxon>
        <taxon>Priapulimorphida</taxon>
        <taxon>Priapulidae</taxon>
        <taxon>Priapulus</taxon>
    </lineage>
</organism>
<dbReference type="PROSITE" id="PS00018">
    <property type="entry name" value="EF_HAND_1"/>
    <property type="match status" value="3"/>
</dbReference>
<evidence type="ECO:0000313" key="6">
    <source>
        <dbReference type="RefSeq" id="XP_014679315.1"/>
    </source>
</evidence>
<keyword evidence="3" id="KW-0106">Calcium</keyword>
<gene>
    <name evidence="6" type="primary">LOC106819178</name>
</gene>
<name>A0ABM1F4E4_PRICU</name>
<dbReference type="Proteomes" id="UP000695022">
    <property type="component" value="Unplaced"/>
</dbReference>
<accession>A0ABM1F4E4</accession>
<dbReference type="Pfam" id="PF13833">
    <property type="entry name" value="EF-hand_8"/>
    <property type="match status" value="1"/>
</dbReference>
<keyword evidence="5" id="KW-1185">Reference proteome</keyword>
<feature type="domain" description="EF-hand" evidence="4">
    <location>
        <begin position="25"/>
        <end position="60"/>
    </location>
</feature>
<dbReference type="Pfam" id="PF13499">
    <property type="entry name" value="EF-hand_7"/>
    <property type="match status" value="1"/>
</dbReference>
<dbReference type="GeneID" id="106819178"/>
<dbReference type="InterPro" id="IPR028846">
    <property type="entry name" value="Recoverin"/>
</dbReference>
<dbReference type="SUPFAM" id="SSF47473">
    <property type="entry name" value="EF-hand"/>
    <property type="match status" value="1"/>
</dbReference>
<dbReference type="CDD" id="cd00051">
    <property type="entry name" value="EFh"/>
    <property type="match status" value="2"/>
</dbReference>
<evidence type="ECO:0000259" key="4">
    <source>
        <dbReference type="PROSITE" id="PS50222"/>
    </source>
</evidence>
<dbReference type="PRINTS" id="PR00450">
    <property type="entry name" value="RECOVERIN"/>
</dbReference>
<keyword evidence="2" id="KW-0677">Repeat</keyword>
<dbReference type="InterPro" id="IPR002048">
    <property type="entry name" value="EF_hand_dom"/>
</dbReference>
<feature type="non-terminal residue" evidence="6">
    <location>
        <position position="1"/>
    </location>
</feature>
<evidence type="ECO:0000256" key="3">
    <source>
        <dbReference type="ARBA" id="ARBA00022837"/>
    </source>
</evidence>
<dbReference type="RefSeq" id="XP_014679315.1">
    <property type="nucleotide sequence ID" value="XM_014823829.1"/>
</dbReference>
<dbReference type="Gene3D" id="1.10.238.10">
    <property type="entry name" value="EF-hand"/>
    <property type="match status" value="1"/>
</dbReference>
<feature type="domain" description="EF-hand" evidence="4">
    <location>
        <begin position="61"/>
        <end position="96"/>
    </location>
</feature>
<protein>
    <submittedName>
        <fullName evidence="6">Neuronal calcium sensor 2-like</fullName>
    </submittedName>
</protein>
<evidence type="ECO:0000256" key="2">
    <source>
        <dbReference type="ARBA" id="ARBA00022737"/>
    </source>
</evidence>
<dbReference type="InterPro" id="IPR018247">
    <property type="entry name" value="EF_Hand_1_Ca_BS"/>
</dbReference>
<keyword evidence="1" id="KW-0479">Metal-binding</keyword>
<evidence type="ECO:0000313" key="5">
    <source>
        <dbReference type="Proteomes" id="UP000695022"/>
    </source>
</evidence>
<sequence>QDCPNGQLTRKKFLEVYKQFFPSGNAETFCDHVFRTFDQDNSGSIDFREFLLAINVTSSGTPEQKLKWAFRMYDVDGNGTIELNEMVKIIQAIYDMLGAEVTQQQDTPEARAKMIFERMDENGDGRLEEDEFTKGCLGDEDLYKILTAS</sequence>
<feature type="domain" description="EF-hand" evidence="4">
    <location>
        <begin position="107"/>
        <end position="142"/>
    </location>
</feature>
<dbReference type="PROSITE" id="PS50222">
    <property type="entry name" value="EF_HAND_2"/>
    <property type="match status" value="3"/>
</dbReference>
<dbReference type="PANTHER" id="PTHR23055">
    <property type="entry name" value="CALCIUM BINDING PROTEINS"/>
    <property type="match status" value="1"/>
</dbReference>
<dbReference type="PANTHER" id="PTHR23055:SF69">
    <property type="entry name" value="NEURONAL CALCIUM SENSOR 2"/>
    <property type="match status" value="1"/>
</dbReference>
<dbReference type="SMART" id="SM00054">
    <property type="entry name" value="EFh"/>
    <property type="match status" value="3"/>
</dbReference>